<dbReference type="Proteomes" id="UP000588647">
    <property type="component" value="Unassembled WGS sequence"/>
</dbReference>
<name>A0A7W6MNR5_9HYPH</name>
<dbReference type="RefSeq" id="WP_183206634.1">
    <property type="nucleotide sequence ID" value="NZ_JAAAMM010000001.1"/>
</dbReference>
<accession>A0A7W6MNR5</accession>
<dbReference type="AlphaFoldDB" id="A0A7W6MNR5"/>
<dbReference type="Gene3D" id="3.50.50.60">
    <property type="entry name" value="FAD/NAD(P)-binding domain"/>
    <property type="match status" value="1"/>
</dbReference>
<dbReference type="InterPro" id="IPR036188">
    <property type="entry name" value="FAD/NAD-bd_sf"/>
</dbReference>
<reference evidence="2 3" key="1">
    <citation type="submission" date="2020-08" db="EMBL/GenBank/DDBJ databases">
        <title>Genomic Encyclopedia of Type Strains, Phase IV (KMG-IV): sequencing the most valuable type-strain genomes for metagenomic binning, comparative biology and taxonomic classification.</title>
        <authorList>
            <person name="Goeker M."/>
        </authorList>
    </citation>
    <scope>NUCLEOTIDE SEQUENCE [LARGE SCALE GENOMIC DNA]</scope>
    <source>
        <strain evidence="2 3">DSM 103570</strain>
    </source>
</reference>
<sequence>MTPERILIVGGGASGVILAAHLLRDSDARLDVSIVERRPTIGAGVAYGTEERDHLLNTRAGGMSAFPDDPDHFWRWLTESGHAARLGCADRFCFVPRPVYREYLTSLVAPWMDDGRLRVIQGDCVDLVAFKGGVSATLADGRTEIAGLVVLATGHAVPEYDDTTPYSGPWCSREELGIGPDDAVVIVGTGLSMVDNVALLRAGGHRGRIVAVSRRGLLPQVHAPSEPLKLDPADIPFGTSVTYLLRWLRRTVRWAEAEGSDWRDVIDALRPHTQALWQSLSVDSKRRFLRHARTFWEVHRHRLAPQAAASLQVALSEDHLQILAGRLEEARRDAGRIAIRIRRRGGDAVALDSDRLIDCTGILRDPTDGSGRLVGRMIDRGAARLDPLLVGIDVDKHCAIVGADGISSPRLYAVGPVTRARFWEITAIPDIRAQCAALARTLRDRRETLAPTSG</sequence>
<gene>
    <name evidence="2" type="ORF">GGR03_001196</name>
</gene>
<feature type="domain" description="FAD-dependent urate hydroxylase HpyO/Asp monooxygenase CreE-like FAD/NAD(P)-binding" evidence="1">
    <location>
        <begin position="8"/>
        <end position="155"/>
    </location>
</feature>
<dbReference type="InterPro" id="IPR052189">
    <property type="entry name" value="L-asp_N-monooxygenase_NS-form"/>
</dbReference>
<evidence type="ECO:0000259" key="1">
    <source>
        <dbReference type="Pfam" id="PF13454"/>
    </source>
</evidence>
<keyword evidence="3" id="KW-1185">Reference proteome</keyword>
<dbReference type="InterPro" id="IPR038732">
    <property type="entry name" value="HpyO/CreE_NAD-binding"/>
</dbReference>
<dbReference type="SUPFAM" id="SSF51905">
    <property type="entry name" value="FAD/NAD(P)-binding domain"/>
    <property type="match status" value="2"/>
</dbReference>
<dbReference type="PANTHER" id="PTHR40254">
    <property type="entry name" value="BLR0577 PROTEIN"/>
    <property type="match status" value="1"/>
</dbReference>
<proteinExistence type="predicted"/>
<dbReference type="EMBL" id="JACIEM010000001">
    <property type="protein sequence ID" value="MBB4002149.1"/>
    <property type="molecule type" value="Genomic_DNA"/>
</dbReference>
<organism evidence="2 3">
    <name type="scientific">Aurantimonas endophytica</name>
    <dbReference type="NCBI Taxonomy" id="1522175"/>
    <lineage>
        <taxon>Bacteria</taxon>
        <taxon>Pseudomonadati</taxon>
        <taxon>Pseudomonadota</taxon>
        <taxon>Alphaproteobacteria</taxon>
        <taxon>Hyphomicrobiales</taxon>
        <taxon>Aurantimonadaceae</taxon>
        <taxon>Aurantimonas</taxon>
    </lineage>
</organism>
<evidence type="ECO:0000313" key="3">
    <source>
        <dbReference type="Proteomes" id="UP000588647"/>
    </source>
</evidence>
<protein>
    <submittedName>
        <fullName evidence="2">Putative NAD(P)/FAD-binding protein YdhS</fullName>
    </submittedName>
</protein>
<comment type="caution">
    <text evidence="2">The sequence shown here is derived from an EMBL/GenBank/DDBJ whole genome shotgun (WGS) entry which is preliminary data.</text>
</comment>
<dbReference type="PANTHER" id="PTHR40254:SF1">
    <property type="entry name" value="BLR0577 PROTEIN"/>
    <property type="match status" value="1"/>
</dbReference>
<dbReference type="Pfam" id="PF13454">
    <property type="entry name" value="NAD_binding_9"/>
    <property type="match status" value="1"/>
</dbReference>
<evidence type="ECO:0000313" key="2">
    <source>
        <dbReference type="EMBL" id="MBB4002149.1"/>
    </source>
</evidence>